<evidence type="ECO:0000313" key="9">
    <source>
        <dbReference type="EMBL" id="MFB9785221.1"/>
    </source>
</evidence>
<dbReference type="InterPro" id="IPR018929">
    <property type="entry name" value="DUF2510"/>
</dbReference>
<proteinExistence type="predicted"/>
<accession>A0ABV5XT45</accession>
<keyword evidence="7" id="KW-0812">Transmembrane</keyword>
<sequence>MTNPEGPGSAKAGWYPDSAANLLRYWDGQRWTDATQAMPIAHGAPTAPKRNGKKWALLGGVAAVAVVAVAVTGVVLLADREDSDDTWSAFPYSMGCTVEAVSDTVGAPPAAATVHSSTLTHLGDNKLAVTVEFVDSVPAEPKQVKSPFMDTFIDEPGSLIYNVVVLGSEASLSASVTANEWSSGVDWYSEGIFDEKELPDQYYLDPLTSVTSTGNTVKFVYNLDNIIDRFAGETFQPKVIVTALRAGPASSVNPAGSLGDTYDPQQCLVGTPITDRGAVASPGTSQAPATESTPAAPAAPTTPECGESATAALTSALAQLPTEPITGREWSTTPIASNYDPCADLSTILVTVEGATGSSPVQALMFHRGEYLGTGTSKAFGFTDLDIGASTNDTVVLTYKTGQTCNACNDGIRTPVEFHWDGTSVRMIGTPPN</sequence>
<keyword evidence="2" id="KW-0732">Signal</keyword>
<protein>
    <submittedName>
        <fullName evidence="9">LppP/LprE family lipoprotein</fullName>
    </submittedName>
</protein>
<evidence type="ECO:0000256" key="7">
    <source>
        <dbReference type="SAM" id="Phobius"/>
    </source>
</evidence>
<evidence type="ECO:0000259" key="8">
    <source>
        <dbReference type="Pfam" id="PF10708"/>
    </source>
</evidence>
<reference evidence="9 10" key="1">
    <citation type="submission" date="2024-09" db="EMBL/GenBank/DDBJ databases">
        <authorList>
            <person name="Sun Q."/>
            <person name="Mori K."/>
        </authorList>
    </citation>
    <scope>NUCLEOTIDE SEQUENCE [LARGE SCALE GENOMIC DNA]</scope>
    <source>
        <strain evidence="9 10">JCM 11411</strain>
    </source>
</reference>
<dbReference type="EMBL" id="JBHMAS010000106">
    <property type="protein sequence ID" value="MFB9785221.1"/>
    <property type="molecule type" value="Genomic_DNA"/>
</dbReference>
<evidence type="ECO:0000256" key="5">
    <source>
        <dbReference type="ARBA" id="ARBA00023288"/>
    </source>
</evidence>
<keyword evidence="7" id="KW-1133">Transmembrane helix</keyword>
<organism evidence="9 10">
    <name type="scientific">Rhodococcus baikonurensis</name>
    <dbReference type="NCBI Taxonomy" id="172041"/>
    <lineage>
        <taxon>Bacteria</taxon>
        <taxon>Bacillati</taxon>
        <taxon>Actinomycetota</taxon>
        <taxon>Actinomycetes</taxon>
        <taxon>Mycobacteriales</taxon>
        <taxon>Nocardiaceae</taxon>
        <taxon>Rhodococcus</taxon>
        <taxon>Rhodococcus erythropolis group</taxon>
    </lineage>
</organism>
<evidence type="ECO:0000256" key="1">
    <source>
        <dbReference type="ARBA" id="ARBA00022475"/>
    </source>
</evidence>
<dbReference type="InterPro" id="IPR025971">
    <property type="entry name" value="LppP/LprE"/>
</dbReference>
<evidence type="ECO:0000256" key="3">
    <source>
        <dbReference type="ARBA" id="ARBA00023136"/>
    </source>
</evidence>
<dbReference type="RefSeq" id="WP_378377339.1">
    <property type="nucleotide sequence ID" value="NZ_JBHMAS010000106.1"/>
</dbReference>
<feature type="region of interest" description="Disordered" evidence="6">
    <location>
        <begin position="254"/>
        <end position="306"/>
    </location>
</feature>
<feature type="transmembrane region" description="Helical" evidence="7">
    <location>
        <begin position="55"/>
        <end position="78"/>
    </location>
</feature>
<evidence type="ECO:0000313" key="10">
    <source>
        <dbReference type="Proteomes" id="UP001589587"/>
    </source>
</evidence>
<dbReference type="Proteomes" id="UP001589587">
    <property type="component" value="Unassembled WGS sequence"/>
</dbReference>
<keyword evidence="5 9" id="KW-0449">Lipoprotein</keyword>
<keyword evidence="1" id="KW-1003">Cell membrane</keyword>
<keyword evidence="3 7" id="KW-0472">Membrane</keyword>
<keyword evidence="10" id="KW-1185">Reference proteome</keyword>
<feature type="compositionally biased region" description="Low complexity" evidence="6">
    <location>
        <begin position="284"/>
        <end position="306"/>
    </location>
</feature>
<comment type="caution">
    <text evidence="9">The sequence shown here is derived from an EMBL/GenBank/DDBJ whole genome shotgun (WGS) entry which is preliminary data.</text>
</comment>
<keyword evidence="4" id="KW-0564">Palmitate</keyword>
<evidence type="ECO:0000256" key="4">
    <source>
        <dbReference type="ARBA" id="ARBA00023139"/>
    </source>
</evidence>
<gene>
    <name evidence="9" type="ORF">ACFFQ6_36590</name>
</gene>
<evidence type="ECO:0000256" key="2">
    <source>
        <dbReference type="ARBA" id="ARBA00022729"/>
    </source>
</evidence>
<name>A0ABV5XT45_9NOCA</name>
<dbReference type="Pfam" id="PF10708">
    <property type="entry name" value="DUF2510"/>
    <property type="match status" value="1"/>
</dbReference>
<feature type="domain" description="DUF2510" evidence="8">
    <location>
        <begin position="12"/>
        <end position="39"/>
    </location>
</feature>
<dbReference type="Pfam" id="PF14041">
    <property type="entry name" value="Lipoprotein_21"/>
    <property type="match status" value="1"/>
</dbReference>
<evidence type="ECO:0000256" key="6">
    <source>
        <dbReference type="SAM" id="MobiDB-lite"/>
    </source>
</evidence>